<dbReference type="PROSITE" id="PS00134">
    <property type="entry name" value="TRYPSIN_HIS"/>
    <property type="match status" value="1"/>
</dbReference>
<dbReference type="InterPro" id="IPR001254">
    <property type="entry name" value="Trypsin_dom"/>
</dbReference>
<organism evidence="5">
    <name type="scientific">Graphocephala atropunctata</name>
    <dbReference type="NCBI Taxonomy" id="36148"/>
    <lineage>
        <taxon>Eukaryota</taxon>
        <taxon>Metazoa</taxon>
        <taxon>Ecdysozoa</taxon>
        <taxon>Arthropoda</taxon>
        <taxon>Hexapoda</taxon>
        <taxon>Insecta</taxon>
        <taxon>Pterygota</taxon>
        <taxon>Neoptera</taxon>
        <taxon>Paraneoptera</taxon>
        <taxon>Hemiptera</taxon>
        <taxon>Auchenorrhyncha</taxon>
        <taxon>Membracoidea</taxon>
        <taxon>Cicadellidae</taxon>
        <taxon>Cicadellinae</taxon>
        <taxon>Cicadellini</taxon>
        <taxon>Graphocephala</taxon>
    </lineage>
</organism>
<dbReference type="InterPro" id="IPR043504">
    <property type="entry name" value="Peptidase_S1_PA_chymotrypsin"/>
</dbReference>
<accession>A0A1B6MCR3</accession>
<dbReference type="PANTHER" id="PTHR24264:SF54">
    <property type="entry name" value="PEPTIDASE S1 DOMAIN-CONTAINING PROTEIN"/>
    <property type="match status" value="1"/>
</dbReference>
<dbReference type="EMBL" id="GEBQ01006262">
    <property type="protein sequence ID" value="JAT33715.1"/>
    <property type="molecule type" value="Transcribed_RNA"/>
</dbReference>
<keyword evidence="2" id="KW-0378">Hydrolase</keyword>
<dbReference type="GO" id="GO:0005615">
    <property type="term" value="C:extracellular space"/>
    <property type="evidence" value="ECO:0007669"/>
    <property type="project" value="TreeGrafter"/>
</dbReference>
<evidence type="ECO:0000256" key="1">
    <source>
        <dbReference type="ARBA" id="ARBA00022670"/>
    </source>
</evidence>
<dbReference type="SMART" id="SM00020">
    <property type="entry name" value="Tryp_SPc"/>
    <property type="match status" value="1"/>
</dbReference>
<gene>
    <name evidence="5" type="ORF">g.53992</name>
</gene>
<sequence>GGTLITPHIVLTAAHCLVIQGETLSPQRIHVGLGKVNRQYHQNESTAAVLTVRKVVVPDGYRGAIQNYAMDIALLDLDVGVRLSDTIRPACLDLNDQFQLTDNTIGYIAGWGKTENSIPSEYLQWARQLYLSYASCWNKTNRSDQRFLTHDKFCLVSVQGSKPGKGDSGGGFTVIRDGFHYVY</sequence>
<dbReference type="PROSITE" id="PS50240">
    <property type="entry name" value="TRYPSIN_DOM"/>
    <property type="match status" value="1"/>
</dbReference>
<dbReference type="AlphaFoldDB" id="A0A1B6MCR3"/>
<evidence type="ECO:0000313" key="5">
    <source>
        <dbReference type="EMBL" id="JAT33715.1"/>
    </source>
</evidence>
<evidence type="ECO:0000256" key="3">
    <source>
        <dbReference type="ARBA" id="ARBA00022825"/>
    </source>
</evidence>
<keyword evidence="3" id="KW-0720">Serine protease</keyword>
<dbReference type="PRINTS" id="PR00722">
    <property type="entry name" value="CHYMOTRYPSIN"/>
</dbReference>
<dbReference type="InterPro" id="IPR050127">
    <property type="entry name" value="Serine_Proteases_S1"/>
</dbReference>
<dbReference type="Gene3D" id="2.40.10.10">
    <property type="entry name" value="Trypsin-like serine proteases"/>
    <property type="match status" value="1"/>
</dbReference>
<proteinExistence type="predicted"/>
<feature type="domain" description="Peptidase S1" evidence="4">
    <location>
        <begin position="1"/>
        <end position="183"/>
    </location>
</feature>
<dbReference type="InterPro" id="IPR009003">
    <property type="entry name" value="Peptidase_S1_PA"/>
</dbReference>
<dbReference type="GO" id="GO:0004252">
    <property type="term" value="F:serine-type endopeptidase activity"/>
    <property type="evidence" value="ECO:0007669"/>
    <property type="project" value="InterPro"/>
</dbReference>
<feature type="non-terminal residue" evidence="5">
    <location>
        <position position="1"/>
    </location>
</feature>
<evidence type="ECO:0000259" key="4">
    <source>
        <dbReference type="PROSITE" id="PS50240"/>
    </source>
</evidence>
<keyword evidence="1" id="KW-0645">Protease</keyword>
<feature type="non-terminal residue" evidence="5">
    <location>
        <position position="183"/>
    </location>
</feature>
<dbReference type="GO" id="GO:0006508">
    <property type="term" value="P:proteolysis"/>
    <property type="evidence" value="ECO:0007669"/>
    <property type="project" value="UniProtKB-KW"/>
</dbReference>
<dbReference type="Pfam" id="PF00089">
    <property type="entry name" value="Trypsin"/>
    <property type="match status" value="1"/>
</dbReference>
<evidence type="ECO:0000256" key="2">
    <source>
        <dbReference type="ARBA" id="ARBA00022801"/>
    </source>
</evidence>
<dbReference type="PANTHER" id="PTHR24264">
    <property type="entry name" value="TRYPSIN-RELATED"/>
    <property type="match status" value="1"/>
</dbReference>
<reference evidence="5" key="1">
    <citation type="submission" date="2015-11" db="EMBL/GenBank/DDBJ databases">
        <title>De novo transcriptome assembly of four potential Pierce s Disease insect vectors from Arizona vineyards.</title>
        <authorList>
            <person name="Tassone E.E."/>
        </authorList>
    </citation>
    <scope>NUCLEOTIDE SEQUENCE</scope>
</reference>
<name>A0A1B6MCR3_9HEMI</name>
<dbReference type="SUPFAM" id="SSF50494">
    <property type="entry name" value="Trypsin-like serine proteases"/>
    <property type="match status" value="1"/>
</dbReference>
<dbReference type="InterPro" id="IPR001314">
    <property type="entry name" value="Peptidase_S1A"/>
</dbReference>
<dbReference type="InterPro" id="IPR018114">
    <property type="entry name" value="TRYPSIN_HIS"/>
</dbReference>
<protein>
    <recommendedName>
        <fullName evidence="4">Peptidase S1 domain-containing protein</fullName>
    </recommendedName>
</protein>